<dbReference type="EMBL" id="KI393609">
    <property type="protein sequence ID" value="ERN07805.1"/>
    <property type="molecule type" value="Genomic_DNA"/>
</dbReference>
<evidence type="ECO:0000313" key="2">
    <source>
        <dbReference type="Proteomes" id="UP000017836"/>
    </source>
</evidence>
<name>W1PKZ4_AMBTC</name>
<evidence type="ECO:0000313" key="1">
    <source>
        <dbReference type="EMBL" id="ERN07805.1"/>
    </source>
</evidence>
<reference evidence="2" key="1">
    <citation type="journal article" date="2013" name="Science">
        <title>The Amborella genome and the evolution of flowering plants.</title>
        <authorList>
            <consortium name="Amborella Genome Project"/>
        </authorList>
    </citation>
    <scope>NUCLEOTIDE SEQUENCE [LARGE SCALE GENOMIC DNA]</scope>
</reference>
<organism evidence="1 2">
    <name type="scientific">Amborella trichopoda</name>
    <dbReference type="NCBI Taxonomy" id="13333"/>
    <lineage>
        <taxon>Eukaryota</taxon>
        <taxon>Viridiplantae</taxon>
        <taxon>Streptophyta</taxon>
        <taxon>Embryophyta</taxon>
        <taxon>Tracheophyta</taxon>
        <taxon>Spermatophyta</taxon>
        <taxon>Magnoliopsida</taxon>
        <taxon>Amborellales</taxon>
        <taxon>Amborellaceae</taxon>
        <taxon>Amborella</taxon>
    </lineage>
</organism>
<protein>
    <submittedName>
        <fullName evidence="1">Uncharacterized protein</fullName>
    </submittedName>
</protein>
<dbReference type="HOGENOM" id="CLU_1143919_0_0_1"/>
<proteinExistence type="predicted"/>
<sequence>MLKGVCNRKFLGKEVDRIVGKIRVLGNGDCGIGGDRRQREVAYFVEVQKIGGWDRARCRKVAHREPVEVVPRVPLEEQSLPRVVINEEGGGHEVIFPHPESVTISFGDNMDAWSEKEVDFVSPLDVIQPDEVHVLLNFDAIAVENKPIDSNEEYLDMLLVIGTSINASYGKVLETIKERVEVPMDKNIGNEITEDGNIVEIDNQVAATGKGKHLMQPTHSSLRIAARRSVVKSGRNISFSEPS</sequence>
<dbReference type="AlphaFoldDB" id="W1PKZ4"/>
<dbReference type="Gramene" id="ERN07805">
    <property type="protein sequence ID" value="ERN07805"/>
    <property type="gene ID" value="AMTR_s00012p00156030"/>
</dbReference>
<keyword evidence="2" id="KW-1185">Reference proteome</keyword>
<accession>W1PKZ4</accession>
<dbReference type="Proteomes" id="UP000017836">
    <property type="component" value="Unassembled WGS sequence"/>
</dbReference>
<gene>
    <name evidence="1" type="ORF">AMTR_s00012p00156030</name>
</gene>